<keyword evidence="1" id="KW-0472">Membrane</keyword>
<gene>
    <name evidence="2" type="ORF">A2482_03765</name>
</gene>
<accession>A0A1F5TFV9</accession>
<dbReference type="Proteomes" id="UP000178656">
    <property type="component" value="Unassembled WGS sequence"/>
</dbReference>
<feature type="transmembrane region" description="Helical" evidence="1">
    <location>
        <begin position="77"/>
        <end position="98"/>
    </location>
</feature>
<keyword evidence="1" id="KW-1133">Transmembrane helix</keyword>
<feature type="transmembrane region" description="Helical" evidence="1">
    <location>
        <begin position="118"/>
        <end position="143"/>
    </location>
</feature>
<feature type="transmembrane region" description="Helical" evidence="1">
    <location>
        <begin position="37"/>
        <end position="57"/>
    </location>
</feature>
<evidence type="ECO:0000256" key="1">
    <source>
        <dbReference type="SAM" id="Phobius"/>
    </source>
</evidence>
<comment type="caution">
    <text evidence="2">The sequence shown here is derived from an EMBL/GenBank/DDBJ whole genome shotgun (WGS) entry which is preliminary data.</text>
</comment>
<sequence>MFFLQLLIPVANAFTETSAQPMVESFGFAPYDPFDNLMRLWFWAVLLIIAPIVCFFVAKSQAKKMAVDVAFSAMRQFFRLLVKLLVATFLCSFLFIVVDRLVDFFHNSRSLAIDLYDLKYFVGRFYIIFSTGCFSAGAALLLYVRKNARIFLIAIPLILIFVAMVIFAFINSL</sequence>
<reference evidence="2 3" key="1">
    <citation type="journal article" date="2016" name="Nat. Commun.">
        <title>Thousands of microbial genomes shed light on interconnected biogeochemical processes in an aquifer system.</title>
        <authorList>
            <person name="Anantharaman K."/>
            <person name="Brown C.T."/>
            <person name="Hug L.A."/>
            <person name="Sharon I."/>
            <person name="Castelle C.J."/>
            <person name="Probst A.J."/>
            <person name="Thomas B.C."/>
            <person name="Singh A."/>
            <person name="Wilkins M.J."/>
            <person name="Karaoz U."/>
            <person name="Brodie E.L."/>
            <person name="Williams K.H."/>
            <person name="Hubbard S.S."/>
            <person name="Banfield J.F."/>
        </authorList>
    </citation>
    <scope>NUCLEOTIDE SEQUENCE [LARGE SCALE GENOMIC DNA]</scope>
</reference>
<evidence type="ECO:0000313" key="3">
    <source>
        <dbReference type="Proteomes" id="UP000178656"/>
    </source>
</evidence>
<evidence type="ECO:0000313" key="2">
    <source>
        <dbReference type="EMBL" id="OGF37810.1"/>
    </source>
</evidence>
<keyword evidence="1" id="KW-0812">Transmembrane</keyword>
<name>A0A1F5TFV9_9BACT</name>
<proteinExistence type="predicted"/>
<dbReference type="AlphaFoldDB" id="A0A1F5TFV9"/>
<protein>
    <submittedName>
        <fullName evidence="2">Uncharacterized protein</fullName>
    </submittedName>
</protein>
<organism evidence="2 3">
    <name type="scientific">Candidatus Falkowbacteria bacterium RIFOXYC2_FULL_48_21</name>
    <dbReference type="NCBI Taxonomy" id="1798005"/>
    <lineage>
        <taxon>Bacteria</taxon>
        <taxon>Candidatus Falkowiibacteriota</taxon>
    </lineage>
</organism>
<dbReference type="EMBL" id="MFGM01000014">
    <property type="protein sequence ID" value="OGF37810.1"/>
    <property type="molecule type" value="Genomic_DNA"/>
</dbReference>
<feature type="transmembrane region" description="Helical" evidence="1">
    <location>
        <begin position="150"/>
        <end position="170"/>
    </location>
</feature>